<dbReference type="InterPro" id="IPR001683">
    <property type="entry name" value="PX_dom"/>
</dbReference>
<dbReference type="SUPFAM" id="SSF64268">
    <property type="entry name" value="PX domain"/>
    <property type="match status" value="1"/>
</dbReference>
<dbReference type="AlphaFoldDB" id="A0A9P6LX90"/>
<evidence type="ECO:0000313" key="4">
    <source>
        <dbReference type="Proteomes" id="UP000749646"/>
    </source>
</evidence>
<dbReference type="InterPro" id="IPR015404">
    <property type="entry name" value="Vps5_C"/>
</dbReference>
<dbReference type="EMBL" id="JAAAHW010007473">
    <property type="protein sequence ID" value="KAF9948059.1"/>
    <property type="molecule type" value="Genomic_DNA"/>
</dbReference>
<dbReference type="InterPro" id="IPR027267">
    <property type="entry name" value="AH/BAR_dom_sf"/>
</dbReference>
<dbReference type="PANTHER" id="PTHR47433">
    <property type="entry name" value="VACUOLAR PROTEIN SORTING-ASSOCIATED PROTEIN 17"/>
    <property type="match status" value="1"/>
</dbReference>
<dbReference type="Pfam" id="PF09325">
    <property type="entry name" value="Vps5"/>
    <property type="match status" value="1"/>
</dbReference>
<reference evidence="3" key="1">
    <citation type="journal article" date="2020" name="Fungal Divers.">
        <title>Resolving the Mortierellaceae phylogeny through synthesis of multi-gene phylogenetics and phylogenomics.</title>
        <authorList>
            <person name="Vandepol N."/>
            <person name="Liber J."/>
            <person name="Desiro A."/>
            <person name="Na H."/>
            <person name="Kennedy M."/>
            <person name="Barry K."/>
            <person name="Grigoriev I.V."/>
            <person name="Miller A.N."/>
            <person name="O'Donnell K."/>
            <person name="Stajich J.E."/>
            <person name="Bonito G."/>
        </authorList>
    </citation>
    <scope>NUCLEOTIDE SEQUENCE</scope>
    <source>
        <strain evidence="3">MES-2147</strain>
    </source>
</reference>
<comment type="caution">
    <text evidence="3">The sequence shown here is derived from an EMBL/GenBank/DDBJ whole genome shotgun (WGS) entry which is preliminary data.</text>
</comment>
<dbReference type="GO" id="GO:0005768">
    <property type="term" value="C:endosome"/>
    <property type="evidence" value="ECO:0007669"/>
    <property type="project" value="TreeGrafter"/>
</dbReference>
<evidence type="ECO:0000259" key="2">
    <source>
        <dbReference type="Pfam" id="PF09325"/>
    </source>
</evidence>
<dbReference type="GO" id="GO:0042147">
    <property type="term" value="P:retrograde transport, endosome to Golgi"/>
    <property type="evidence" value="ECO:0007669"/>
    <property type="project" value="TreeGrafter"/>
</dbReference>
<dbReference type="InterPro" id="IPR053055">
    <property type="entry name" value="VPS17"/>
</dbReference>
<dbReference type="GO" id="GO:0030905">
    <property type="term" value="C:retromer, tubulation complex"/>
    <property type="evidence" value="ECO:0007669"/>
    <property type="project" value="TreeGrafter"/>
</dbReference>
<dbReference type="GO" id="GO:0032266">
    <property type="term" value="F:phosphatidylinositol-3-phosphate binding"/>
    <property type="evidence" value="ECO:0007669"/>
    <property type="project" value="TreeGrafter"/>
</dbReference>
<proteinExistence type="predicted"/>
<keyword evidence="4" id="KW-1185">Reference proteome</keyword>
<sequence>MPRYKKQSYHNITRSYLEFVRLREHLVTEHPEVIVPALPLERSLVSAADIQSMRLFLERISHHPVLSQDYELQMFVESEFGFLPPAKSKRILGKLLNISVKRFSSAGGALSMGDTDDEFEEERTMATKAESKVQGVIKCLDREIKARRDFSSKESEIATLINTWATGDNSQELARSFKLVAKPIDGMAKASKAQRLLLQVGGDATVLGSFLEYKLQHTQSLGSALDYRLSVLGEYDAAIKSTESKRRTMERLRSSTNINPDKVTDSIDDLEDAVLFEGNMKRRMEQITAALTKDLEVYKQQSQEDFLRILLQYTQRQIGFEKAKLEELLTVEAGVRVNLGQDDTEDEHARPIESRLGAAAGAEQLHDPNALESLFRYTTR</sequence>
<feature type="domain" description="Sorting nexin/Vps5-like C-terminal" evidence="2">
    <location>
        <begin position="105"/>
        <end position="322"/>
    </location>
</feature>
<accession>A0A9P6LX90</accession>
<organism evidence="3 4">
    <name type="scientific">Modicella reniformis</name>
    <dbReference type="NCBI Taxonomy" id="1440133"/>
    <lineage>
        <taxon>Eukaryota</taxon>
        <taxon>Fungi</taxon>
        <taxon>Fungi incertae sedis</taxon>
        <taxon>Mucoromycota</taxon>
        <taxon>Mortierellomycotina</taxon>
        <taxon>Mortierellomycetes</taxon>
        <taxon>Mortierellales</taxon>
        <taxon>Mortierellaceae</taxon>
        <taxon>Modicella</taxon>
    </lineage>
</organism>
<dbReference type="Pfam" id="PF00787">
    <property type="entry name" value="PX"/>
    <property type="match status" value="1"/>
</dbReference>
<evidence type="ECO:0000313" key="3">
    <source>
        <dbReference type="EMBL" id="KAF9948059.1"/>
    </source>
</evidence>
<evidence type="ECO:0000259" key="1">
    <source>
        <dbReference type="Pfam" id="PF00787"/>
    </source>
</evidence>
<dbReference type="PANTHER" id="PTHR47433:SF1">
    <property type="entry name" value="VACUOLAR PROTEIN SORTING-ASSOCIATED PROTEIN 17"/>
    <property type="match status" value="1"/>
</dbReference>
<dbReference type="GO" id="GO:0006886">
    <property type="term" value="P:intracellular protein transport"/>
    <property type="evidence" value="ECO:0007669"/>
    <property type="project" value="TreeGrafter"/>
</dbReference>
<protein>
    <submittedName>
        <fullName evidence="3">Vacuolar protein sorting-associated protein 17</fullName>
    </submittedName>
</protein>
<dbReference type="Proteomes" id="UP000749646">
    <property type="component" value="Unassembled WGS sequence"/>
</dbReference>
<dbReference type="InterPro" id="IPR036871">
    <property type="entry name" value="PX_dom_sf"/>
</dbReference>
<dbReference type="GO" id="GO:0005829">
    <property type="term" value="C:cytosol"/>
    <property type="evidence" value="ECO:0007669"/>
    <property type="project" value="GOC"/>
</dbReference>
<dbReference type="OrthoDB" id="9976382at2759"/>
<dbReference type="Gene3D" id="3.30.1520.10">
    <property type="entry name" value="Phox-like domain"/>
    <property type="match status" value="1"/>
</dbReference>
<gene>
    <name evidence="3" type="primary">VPS17</name>
    <name evidence="3" type="ORF">BGZ65_008336</name>
</gene>
<feature type="domain" description="PX" evidence="1">
    <location>
        <begin position="4"/>
        <end position="78"/>
    </location>
</feature>
<name>A0A9P6LX90_9FUNG</name>
<dbReference type="Gene3D" id="1.20.1270.60">
    <property type="entry name" value="Arfaptin homology (AH) domain/BAR domain"/>
    <property type="match status" value="1"/>
</dbReference>